<evidence type="ECO:0000256" key="1">
    <source>
        <dbReference type="SAM" id="MobiDB-lite"/>
    </source>
</evidence>
<evidence type="ECO:0000313" key="2">
    <source>
        <dbReference type="EMBL" id="KAK2558717.1"/>
    </source>
</evidence>
<reference evidence="2" key="1">
    <citation type="journal article" date="2023" name="G3 (Bethesda)">
        <title>Whole genome assembly and annotation of the endangered Caribbean coral Acropora cervicornis.</title>
        <authorList>
            <person name="Selwyn J.D."/>
            <person name="Vollmer S.V."/>
        </authorList>
    </citation>
    <scope>NUCLEOTIDE SEQUENCE</scope>
    <source>
        <strain evidence="2">K2</strain>
    </source>
</reference>
<sequence length="498" mass="54851">MVKDDSLPRNCWQLARVSQANISNDGHVRTVQVTVGDPSLSAKGKRNRPVRLLDRPIQKVKFYKSVGNTSVLSAVGSMDSMCGDALKLLFKYRGKVYLKASQDDTSSRIDQRNATNTGPVQGVEAHSDTVRSEGSQVRVEHEMESSDESEMEVSGESDEGDSSESVGDSDVIEVQLDNAHGGPNRHSDISSDDEGVLLRPVFQSTQVPKPAQQKSKHVSSKTKAPVEEFVNSLYVGTVEEVHDHLLAAETDPESGPAYDIRVLQRLLACNNVPQRLPFLCLSEREMRLQSHEDCSPVLIIHYQPTDKTVAVLRSLMQSAECLKALGDLNIHVALIGSSFADNALGKQGMRDGGAYDVELRIMHPTMTRGRMVVGNIVSGHERNFKEKLIKSAKEACQAATALAAHRNSMPEKKVQQKRLLALSEQAESSKRQRRLPDEGNDGDDSETGFWIVKPPKVRKPVALQPWPVIVEQNHKRCSTNSAPGPGIQRSNRSLEPME</sequence>
<organism evidence="2 3">
    <name type="scientific">Acropora cervicornis</name>
    <name type="common">Staghorn coral</name>
    <dbReference type="NCBI Taxonomy" id="6130"/>
    <lineage>
        <taxon>Eukaryota</taxon>
        <taxon>Metazoa</taxon>
        <taxon>Cnidaria</taxon>
        <taxon>Anthozoa</taxon>
        <taxon>Hexacorallia</taxon>
        <taxon>Scleractinia</taxon>
        <taxon>Astrocoeniina</taxon>
        <taxon>Acroporidae</taxon>
        <taxon>Acropora</taxon>
    </lineage>
</organism>
<gene>
    <name evidence="2" type="ORF">P5673_018923</name>
</gene>
<feature type="compositionally biased region" description="Basic and acidic residues" evidence="1">
    <location>
        <begin position="427"/>
        <end position="437"/>
    </location>
</feature>
<proteinExistence type="predicted"/>
<feature type="compositionally biased region" description="Acidic residues" evidence="1">
    <location>
        <begin position="145"/>
        <end position="162"/>
    </location>
</feature>
<comment type="caution">
    <text evidence="2">The sequence shown here is derived from an EMBL/GenBank/DDBJ whole genome shotgun (WGS) entry which is preliminary data.</text>
</comment>
<feature type="region of interest" description="Disordered" evidence="1">
    <location>
        <begin position="101"/>
        <end position="167"/>
    </location>
</feature>
<feature type="compositionally biased region" description="Basic and acidic residues" evidence="1">
    <location>
        <begin position="101"/>
        <end position="111"/>
    </location>
</feature>
<feature type="region of interest" description="Disordered" evidence="1">
    <location>
        <begin position="473"/>
        <end position="498"/>
    </location>
</feature>
<dbReference type="Proteomes" id="UP001249851">
    <property type="component" value="Unassembled WGS sequence"/>
</dbReference>
<evidence type="ECO:0000313" key="3">
    <source>
        <dbReference type="Proteomes" id="UP001249851"/>
    </source>
</evidence>
<evidence type="ECO:0008006" key="4">
    <source>
        <dbReference type="Google" id="ProtNLM"/>
    </source>
</evidence>
<accession>A0AAD9QC83</accession>
<feature type="region of interest" description="Disordered" evidence="1">
    <location>
        <begin position="424"/>
        <end position="453"/>
    </location>
</feature>
<protein>
    <recommendedName>
        <fullName evidence="4">DUF5641 domain-containing protein</fullName>
    </recommendedName>
</protein>
<keyword evidence="3" id="KW-1185">Reference proteome</keyword>
<reference evidence="2" key="2">
    <citation type="journal article" date="2023" name="Science">
        <title>Genomic signatures of disease resistance in endangered staghorn corals.</title>
        <authorList>
            <person name="Vollmer S.V."/>
            <person name="Selwyn J.D."/>
            <person name="Despard B.A."/>
            <person name="Roesel C.L."/>
        </authorList>
    </citation>
    <scope>NUCLEOTIDE SEQUENCE</scope>
    <source>
        <strain evidence="2">K2</strain>
    </source>
</reference>
<dbReference type="AlphaFoldDB" id="A0AAD9QC83"/>
<dbReference type="EMBL" id="JARQWQ010000043">
    <property type="protein sequence ID" value="KAK2558717.1"/>
    <property type="molecule type" value="Genomic_DNA"/>
</dbReference>
<name>A0AAD9QC83_ACRCE</name>
<feature type="compositionally biased region" description="Polar residues" evidence="1">
    <location>
        <begin position="478"/>
        <end position="498"/>
    </location>
</feature>